<dbReference type="Proteomes" id="UP001157974">
    <property type="component" value="Unassembled WGS sequence"/>
</dbReference>
<feature type="chain" id="PRO_5043574957" description="Post-SET domain-containing protein" evidence="1">
    <location>
        <begin position="22"/>
        <end position="404"/>
    </location>
</feature>
<sequence>MRVLGLACLVIVLVFLPGGECGSNFNLNKSRIPKCPVNRKGQLTEEFRLGLVRPLCVHECWPFKEGKETLLIALEAGLKCHRENIAYSGFGYRGLGGRPLTPEELKFTKRTWNKVLKRVAYKDSCRFKGPSAGNKLCFSAEAVVELVRANEEYCFDPGCGKRRSPPKDLAIVMNCDPEFSLEEDPFKPSPELQDRIAEVAPVRSPSRCLLPGRCTDAEILLLYFYQSRLVMNLQQLIAELEKMKRKFFRQKRFIRNFQCKCRRRGCKDLLARKIPVILEEITQLTERIQYLKRELRVAEDFLERLKEVLPSHGPGEPTLAATVGGALSVRADIQWPKCRDRTVCDGHNWKPNVWLNSQCRSVCVGFPCIDRLTIKWCVSETVKSGLTKKNCHANAYTRDRCFPF</sequence>
<evidence type="ECO:0000256" key="1">
    <source>
        <dbReference type="SAM" id="SignalP"/>
    </source>
</evidence>
<evidence type="ECO:0000313" key="2">
    <source>
        <dbReference type="EMBL" id="KAJ8905540.1"/>
    </source>
</evidence>
<keyword evidence="1" id="KW-0732">Signal</keyword>
<keyword evidence="3" id="KW-1185">Reference proteome</keyword>
<evidence type="ECO:0008006" key="4">
    <source>
        <dbReference type="Google" id="ProtNLM"/>
    </source>
</evidence>
<gene>
    <name evidence="2" type="ORF">NDN08_002047</name>
</gene>
<evidence type="ECO:0000313" key="3">
    <source>
        <dbReference type="Proteomes" id="UP001157974"/>
    </source>
</evidence>
<dbReference type="AlphaFoldDB" id="A0AAV8USK9"/>
<accession>A0AAV8USK9</accession>
<feature type="signal peptide" evidence="1">
    <location>
        <begin position="1"/>
        <end position="21"/>
    </location>
</feature>
<dbReference type="EMBL" id="JAMWBK010000004">
    <property type="protein sequence ID" value="KAJ8905540.1"/>
    <property type="molecule type" value="Genomic_DNA"/>
</dbReference>
<reference evidence="2 3" key="1">
    <citation type="journal article" date="2023" name="Nat. Commun.">
        <title>Origin of minicircular mitochondrial genomes in red algae.</title>
        <authorList>
            <person name="Lee Y."/>
            <person name="Cho C.H."/>
            <person name="Lee Y.M."/>
            <person name="Park S.I."/>
            <person name="Yang J.H."/>
            <person name="West J.A."/>
            <person name="Bhattacharya D."/>
            <person name="Yoon H.S."/>
        </authorList>
    </citation>
    <scope>NUCLEOTIDE SEQUENCE [LARGE SCALE GENOMIC DNA]</scope>
    <source>
        <strain evidence="2 3">CCMP1338</strain>
        <tissue evidence="2">Whole cell</tissue>
    </source>
</reference>
<organism evidence="2 3">
    <name type="scientific">Rhodosorus marinus</name>
    <dbReference type="NCBI Taxonomy" id="101924"/>
    <lineage>
        <taxon>Eukaryota</taxon>
        <taxon>Rhodophyta</taxon>
        <taxon>Stylonematophyceae</taxon>
        <taxon>Stylonematales</taxon>
        <taxon>Stylonemataceae</taxon>
        <taxon>Rhodosorus</taxon>
    </lineage>
</organism>
<proteinExistence type="predicted"/>
<comment type="caution">
    <text evidence="2">The sequence shown here is derived from an EMBL/GenBank/DDBJ whole genome shotgun (WGS) entry which is preliminary data.</text>
</comment>
<name>A0AAV8USK9_9RHOD</name>
<protein>
    <recommendedName>
        <fullName evidence="4">Post-SET domain-containing protein</fullName>
    </recommendedName>
</protein>